<dbReference type="GO" id="GO:0016979">
    <property type="term" value="F:lipoate-protein ligase activity"/>
    <property type="evidence" value="ECO:0007669"/>
    <property type="project" value="UniProtKB-EC"/>
</dbReference>
<dbReference type="InterPro" id="IPR045864">
    <property type="entry name" value="aa-tRNA-synth_II/BPL/LPL"/>
</dbReference>
<evidence type="ECO:0000256" key="2">
    <source>
        <dbReference type="ARBA" id="ARBA00005124"/>
    </source>
</evidence>
<gene>
    <name evidence="9" type="ORF">NBRC111893_1716</name>
</gene>
<comment type="caution">
    <text evidence="9">The sequence shown here is derived from an EMBL/GenBank/DDBJ whole genome shotgun (WGS) entry which is preliminary data.</text>
</comment>
<reference evidence="9 10" key="1">
    <citation type="submission" date="2017-11" db="EMBL/GenBank/DDBJ databases">
        <title>Draft Genome Sequence of Lactobacillus curieae NBRC 111893 isolated from Koso, a Japanese sugar-Vegetable Fermented Beverage.</title>
        <authorList>
            <person name="Chiou T.Y."/>
            <person name="Oshima K."/>
            <person name="Suda W."/>
            <person name="Hattori M."/>
            <person name="Takahashi T."/>
        </authorList>
    </citation>
    <scope>NUCLEOTIDE SEQUENCE [LARGE SCALE GENOMIC DNA]</scope>
    <source>
        <strain evidence="9 10">NBRC111893</strain>
    </source>
</reference>
<comment type="pathway">
    <text evidence="1">Protein modification; protein lipoylation via exogenous pathway; protein N(6)-(lipoyl)lysine from lipoate: step 2/2.</text>
</comment>
<dbReference type="SUPFAM" id="SSF55681">
    <property type="entry name" value="Class II aaRS and biotin synthetases"/>
    <property type="match status" value="1"/>
</dbReference>
<dbReference type="PANTHER" id="PTHR12561">
    <property type="entry name" value="LIPOATE-PROTEIN LIGASE"/>
    <property type="match status" value="1"/>
</dbReference>
<evidence type="ECO:0000313" key="10">
    <source>
        <dbReference type="Proteomes" id="UP000286974"/>
    </source>
</evidence>
<evidence type="ECO:0000256" key="1">
    <source>
        <dbReference type="ARBA" id="ARBA00005085"/>
    </source>
</evidence>
<evidence type="ECO:0000313" key="9">
    <source>
        <dbReference type="EMBL" id="GAY73570.1"/>
    </source>
</evidence>
<accession>A0A401FMG9</accession>
<dbReference type="EMBL" id="BEXA01000003">
    <property type="protein sequence ID" value="GAY73570.1"/>
    <property type="molecule type" value="Genomic_DNA"/>
</dbReference>
<sequence>MYDLNLDNAHHSLTEDESEKAKRLGVASRRSPVINLKEFLPESMSIDDLREYLLKEIFEVDNLDDIEVYHMTDKDWQIIDQRMLETYGTDEWNYGRNPGYYHYVAQDFTAGRLGINYTVRDGQVVHLKFNPSFEVDGDLKQVETTLIGKSPTLDIIERAIKNGKLRNIDFSQLTNFLNQFLND</sequence>
<dbReference type="GO" id="GO:0005524">
    <property type="term" value="F:ATP binding"/>
    <property type="evidence" value="ECO:0007669"/>
    <property type="project" value="UniProtKB-KW"/>
</dbReference>
<name>A0A401FMG9_9LACO</name>
<dbReference type="Gene3D" id="3.30.390.50">
    <property type="entry name" value="CO dehydrogenase flavoprotein, C-terminal domain"/>
    <property type="match status" value="1"/>
</dbReference>
<evidence type="ECO:0000256" key="3">
    <source>
        <dbReference type="ARBA" id="ARBA00012367"/>
    </source>
</evidence>
<feature type="domain" description="Lipoate protein ligase C-terminal" evidence="8">
    <location>
        <begin position="97"/>
        <end position="167"/>
    </location>
</feature>
<protein>
    <recommendedName>
        <fullName evidence="3">lipoate--protein ligase</fullName>
        <ecNumber evidence="3">6.3.1.20</ecNumber>
    </recommendedName>
</protein>
<evidence type="ECO:0000256" key="7">
    <source>
        <dbReference type="ARBA" id="ARBA00048037"/>
    </source>
</evidence>
<dbReference type="GO" id="GO:0009249">
    <property type="term" value="P:protein lipoylation"/>
    <property type="evidence" value="ECO:0007669"/>
    <property type="project" value="InterPro"/>
</dbReference>
<dbReference type="UniPathway" id="UPA00537">
    <property type="reaction ID" value="UER00594"/>
</dbReference>
<dbReference type="SUPFAM" id="SSF82649">
    <property type="entry name" value="SufE/NifU"/>
    <property type="match status" value="1"/>
</dbReference>
<dbReference type="InterPro" id="IPR004562">
    <property type="entry name" value="LipoylTrfase_LipoateP_Ligase"/>
</dbReference>
<organism evidence="9 10">
    <name type="scientific">Lentilactobacillus kosonis</name>
    <dbReference type="NCBI Taxonomy" id="2810561"/>
    <lineage>
        <taxon>Bacteria</taxon>
        <taxon>Bacillati</taxon>
        <taxon>Bacillota</taxon>
        <taxon>Bacilli</taxon>
        <taxon>Lactobacillales</taxon>
        <taxon>Lactobacillaceae</taxon>
        <taxon>Lentilactobacillus</taxon>
    </lineage>
</organism>
<evidence type="ECO:0000256" key="5">
    <source>
        <dbReference type="ARBA" id="ARBA00022741"/>
    </source>
</evidence>
<keyword evidence="5" id="KW-0547">Nucleotide-binding</keyword>
<dbReference type="AlphaFoldDB" id="A0A401FMG9"/>
<dbReference type="InterPro" id="IPR019491">
    <property type="entry name" value="Lipoate_protein_ligase_C"/>
</dbReference>
<comment type="pathway">
    <text evidence="2">Protein modification; protein lipoylation via exogenous pathway; protein N(6)-(lipoyl)lysine from lipoate: step 1/2.</text>
</comment>
<evidence type="ECO:0000256" key="4">
    <source>
        <dbReference type="ARBA" id="ARBA00022598"/>
    </source>
</evidence>
<comment type="catalytic activity">
    <reaction evidence="7">
        <text>L-lysyl-[lipoyl-carrier protein] + (R)-lipoate + ATP = N(6)-[(R)-lipoyl]-L-lysyl-[lipoyl-carrier protein] + AMP + diphosphate + H(+)</text>
        <dbReference type="Rhea" id="RHEA:49288"/>
        <dbReference type="Rhea" id="RHEA-COMP:10500"/>
        <dbReference type="Rhea" id="RHEA-COMP:10502"/>
        <dbReference type="ChEBI" id="CHEBI:15378"/>
        <dbReference type="ChEBI" id="CHEBI:29969"/>
        <dbReference type="ChEBI" id="CHEBI:30616"/>
        <dbReference type="ChEBI" id="CHEBI:33019"/>
        <dbReference type="ChEBI" id="CHEBI:83088"/>
        <dbReference type="ChEBI" id="CHEBI:83099"/>
        <dbReference type="ChEBI" id="CHEBI:456215"/>
        <dbReference type="EC" id="6.3.1.20"/>
    </reaction>
</comment>
<proteinExistence type="predicted"/>
<keyword evidence="10" id="KW-1185">Reference proteome</keyword>
<dbReference type="PANTHER" id="PTHR12561:SF3">
    <property type="entry name" value="LIPOYLTRANSFERASE 1, MITOCHONDRIAL"/>
    <property type="match status" value="1"/>
</dbReference>
<keyword evidence="4 9" id="KW-0436">Ligase</keyword>
<evidence type="ECO:0000256" key="6">
    <source>
        <dbReference type="ARBA" id="ARBA00022840"/>
    </source>
</evidence>
<evidence type="ECO:0000259" key="8">
    <source>
        <dbReference type="Pfam" id="PF10437"/>
    </source>
</evidence>
<dbReference type="GO" id="GO:0017118">
    <property type="term" value="F:lipoyltransferase activity"/>
    <property type="evidence" value="ECO:0007669"/>
    <property type="project" value="TreeGrafter"/>
</dbReference>
<dbReference type="GO" id="GO:0005737">
    <property type="term" value="C:cytoplasm"/>
    <property type="evidence" value="ECO:0007669"/>
    <property type="project" value="TreeGrafter"/>
</dbReference>
<dbReference type="Pfam" id="PF10437">
    <property type="entry name" value="Lip_prot_lig_C"/>
    <property type="match status" value="1"/>
</dbReference>
<dbReference type="Gene3D" id="3.30.930.10">
    <property type="entry name" value="Bira Bifunctional Protein, Domain 2"/>
    <property type="match status" value="1"/>
</dbReference>
<keyword evidence="6" id="KW-0067">ATP-binding</keyword>
<dbReference type="EC" id="6.3.1.20" evidence="3"/>
<dbReference type="Proteomes" id="UP000286974">
    <property type="component" value="Unassembled WGS sequence"/>
</dbReference>